<evidence type="ECO:0000313" key="1">
    <source>
        <dbReference type="EMBL" id="QHT05995.1"/>
    </source>
</evidence>
<name>A0A6C0CR97_9ZZZZ</name>
<organism evidence="1">
    <name type="scientific">viral metagenome</name>
    <dbReference type="NCBI Taxonomy" id="1070528"/>
    <lineage>
        <taxon>unclassified sequences</taxon>
        <taxon>metagenomes</taxon>
        <taxon>organismal metagenomes</taxon>
    </lineage>
</organism>
<protein>
    <submittedName>
        <fullName evidence="1">Uncharacterized protein</fullName>
    </submittedName>
</protein>
<proteinExistence type="predicted"/>
<reference evidence="1" key="1">
    <citation type="journal article" date="2020" name="Nature">
        <title>Giant virus diversity and host interactions through global metagenomics.</title>
        <authorList>
            <person name="Schulz F."/>
            <person name="Roux S."/>
            <person name="Paez-Espino D."/>
            <person name="Jungbluth S."/>
            <person name="Walsh D.A."/>
            <person name="Denef V.J."/>
            <person name="McMahon K.D."/>
            <person name="Konstantinidis K.T."/>
            <person name="Eloe-Fadrosh E.A."/>
            <person name="Kyrpides N.C."/>
            <person name="Woyke T."/>
        </authorList>
    </citation>
    <scope>NUCLEOTIDE SEQUENCE</scope>
    <source>
        <strain evidence="1">GVMAG-M-3300021425-14</strain>
    </source>
</reference>
<dbReference type="AlphaFoldDB" id="A0A6C0CR97"/>
<sequence length="161" mass="19810">MSKYTLCLTEPYFSYFHGAMENRNTFNKLNGQFLCQETFDLFEFYHDEECWQEYIYHMENWLNFAYSRGEIATNDAVQPIEHPIIKNFWKLHKNKHYCQLNIAKTYETETGELMCVLKTFWISIFQRKFRNYIAKKKKIIRLRKCPKQLFHRSIYGKWKKI</sequence>
<dbReference type="EMBL" id="MN739462">
    <property type="protein sequence ID" value="QHT05995.1"/>
    <property type="molecule type" value="Genomic_DNA"/>
</dbReference>
<accession>A0A6C0CR97</accession>